<dbReference type="Pfam" id="PF05223">
    <property type="entry name" value="MecA_N"/>
    <property type="match status" value="1"/>
</dbReference>
<organism evidence="3 4">
    <name type="scientific">Amycolatopsis pithecellobii</name>
    <dbReference type="NCBI Taxonomy" id="664692"/>
    <lineage>
        <taxon>Bacteria</taxon>
        <taxon>Bacillati</taxon>
        <taxon>Actinomycetota</taxon>
        <taxon>Actinomycetes</taxon>
        <taxon>Pseudonocardiales</taxon>
        <taxon>Pseudonocardiaceae</taxon>
        <taxon>Amycolatopsis</taxon>
    </lineage>
</organism>
<reference evidence="3 4" key="1">
    <citation type="submission" date="2019-11" db="EMBL/GenBank/DDBJ databases">
        <title>Draft genome of Amycolatopsis RM579.</title>
        <authorList>
            <person name="Duangmal K."/>
            <person name="Mingma R."/>
        </authorList>
    </citation>
    <scope>NUCLEOTIDE SEQUENCE [LARGE SCALE GENOMIC DNA]</scope>
    <source>
        <strain evidence="3 4">RM579</strain>
    </source>
</reference>
<gene>
    <name evidence="3" type="ORF">GKO32_34630</name>
</gene>
<dbReference type="AlphaFoldDB" id="A0A6N7ZBH1"/>
<dbReference type="SUPFAM" id="SSF56601">
    <property type="entry name" value="beta-lactamase/transpeptidase-like"/>
    <property type="match status" value="1"/>
</dbReference>
<keyword evidence="4" id="KW-1185">Reference proteome</keyword>
<dbReference type="PANTHER" id="PTHR30627">
    <property type="entry name" value="PEPTIDOGLYCAN D,D-TRANSPEPTIDASE"/>
    <property type="match status" value="1"/>
</dbReference>
<feature type="domain" description="Penicillin-binding protein transpeptidase" evidence="1">
    <location>
        <begin position="243"/>
        <end position="498"/>
    </location>
</feature>
<dbReference type="InterPro" id="IPR001460">
    <property type="entry name" value="PCN-bd_Tpept"/>
</dbReference>
<sequence length="514" mass="51101">MLAGAAVAVVAIVVAAFVVLRGGTGGSPAASAPATAGDVANRYLAAWSAGDDTTAGALTDDPAAAAAAVKAARTGLAPTAFAATLRQATGDKAAIHVKWTLAAGRVWNYDNELRLVRDDTGWRVHFTPAAIHPQLGPGDRLAVRAAGGGPAVIDRDGKALMTWQPDGPKAVDPGFAPLVVPGVGRLATGSGKSWSVVLVDAAGKATTLYSEGAEQPRTLAISLSSKAQAAAQAAVDAAGAPAMLVAIQPSTGDILAVAQNAQVTSGNALSGLYAPGSTFKIATAAAVLEAGAATADTVLPCPGTVQLGQRTIPNDDQFSLPSLPLHSAFAHSCNTTFAQLAAQLPPDALAKAASQFGLNADFDIPGLTTEAGKVTATANPAEQVESAIGQGKVQASPFGLALMAATVAAGKSVTPQLVRDRGTSVTTGYAAPSGAVLGALRSMMREVVTGGTATGLAGSGKVYGKTGTAQFGDGSQANGWFAGYRDDVAFSVLLIGANSSKPAVSTSAAFLRGL</sequence>
<name>A0A6N7ZBH1_9PSEU</name>
<dbReference type="InterPro" id="IPR012338">
    <property type="entry name" value="Beta-lactam/transpept-like"/>
</dbReference>
<dbReference type="Proteomes" id="UP000440096">
    <property type="component" value="Unassembled WGS sequence"/>
</dbReference>
<evidence type="ECO:0000259" key="2">
    <source>
        <dbReference type="Pfam" id="PF05223"/>
    </source>
</evidence>
<proteinExistence type="predicted"/>
<dbReference type="Gene3D" id="3.40.710.10">
    <property type="entry name" value="DD-peptidase/beta-lactamase superfamily"/>
    <property type="match status" value="1"/>
</dbReference>
<protein>
    <submittedName>
        <fullName evidence="3">Penicillin-binding protein</fullName>
    </submittedName>
</protein>
<dbReference type="InterPro" id="IPR050515">
    <property type="entry name" value="Beta-lactam/transpept"/>
</dbReference>
<evidence type="ECO:0000313" key="3">
    <source>
        <dbReference type="EMBL" id="MTD59083.1"/>
    </source>
</evidence>
<evidence type="ECO:0000313" key="4">
    <source>
        <dbReference type="Proteomes" id="UP000440096"/>
    </source>
</evidence>
<dbReference type="EMBL" id="WMBA01000087">
    <property type="protein sequence ID" value="MTD59083.1"/>
    <property type="molecule type" value="Genomic_DNA"/>
</dbReference>
<accession>A0A6N7ZBH1</accession>
<dbReference type="GO" id="GO:0008658">
    <property type="term" value="F:penicillin binding"/>
    <property type="evidence" value="ECO:0007669"/>
    <property type="project" value="InterPro"/>
</dbReference>
<dbReference type="GO" id="GO:0046677">
    <property type="term" value="P:response to antibiotic"/>
    <property type="evidence" value="ECO:0007669"/>
    <property type="project" value="InterPro"/>
</dbReference>
<feature type="domain" description="NTF2-like N-terminal transpeptidase" evidence="2">
    <location>
        <begin position="36"/>
        <end position="138"/>
    </location>
</feature>
<evidence type="ECO:0000259" key="1">
    <source>
        <dbReference type="Pfam" id="PF00905"/>
    </source>
</evidence>
<dbReference type="InterPro" id="IPR007887">
    <property type="entry name" value="MecA_N"/>
</dbReference>
<dbReference type="GO" id="GO:0005886">
    <property type="term" value="C:plasma membrane"/>
    <property type="evidence" value="ECO:0007669"/>
    <property type="project" value="TreeGrafter"/>
</dbReference>
<dbReference type="Pfam" id="PF00905">
    <property type="entry name" value="Transpeptidase"/>
    <property type="match status" value="1"/>
</dbReference>
<dbReference type="GO" id="GO:0071972">
    <property type="term" value="F:peptidoglycan L,D-transpeptidase activity"/>
    <property type="evidence" value="ECO:0007669"/>
    <property type="project" value="TreeGrafter"/>
</dbReference>
<comment type="caution">
    <text evidence="3">The sequence shown here is derived from an EMBL/GenBank/DDBJ whole genome shotgun (WGS) entry which is preliminary data.</text>
</comment>
<dbReference type="PANTHER" id="PTHR30627:SF24">
    <property type="entry name" value="PENICILLIN-BINDING PROTEIN 4B"/>
    <property type="match status" value="1"/>
</dbReference>
<dbReference type="GO" id="GO:0071555">
    <property type="term" value="P:cell wall organization"/>
    <property type="evidence" value="ECO:0007669"/>
    <property type="project" value="TreeGrafter"/>
</dbReference>